<feature type="transmembrane region" description="Helical" evidence="2">
    <location>
        <begin position="16"/>
        <end position="34"/>
    </location>
</feature>
<dbReference type="OrthoDB" id="4492972at2759"/>
<feature type="region of interest" description="Disordered" evidence="1">
    <location>
        <begin position="340"/>
        <end position="387"/>
    </location>
</feature>
<sequence>MATTQQLEQAYEKYRYEALFGAWLVVTGATFMRIKRQPYSMRLKVEQYESIFKGTSLGAIVLGIGMSPKRGMRRVAAVDGHLTVSRRCRDHWRDRLGIPTPSHVTGQASSFFHHPGGVHGNSRISKMLFRLGKVSIELNPWNPLYAVAPFVIVMVSVPLAIFAVVTTSVALSLLAFRGFIVYAQLGTALLSAWLSPTAPKPVPLHHQLTPPDRSPPTRSRNRRRSSNGSGTSSQDTSMPAPRLGTKSGSFTALLGEGGPTRDYEGVGGWRDTGNDDEEALWMGINSRLQLPAEIPGRRHQRRHTGGHSRSPEAYRMSPVQSRARTPIRVATSEGHDIADYFPRQQASSDRVISAPDPLKRHSRRLSGSGSSVMSVASTMTPVKEAGE</sequence>
<keyword evidence="4" id="KW-1185">Reference proteome</keyword>
<dbReference type="Proteomes" id="UP000801428">
    <property type="component" value="Unassembled WGS sequence"/>
</dbReference>
<protein>
    <submittedName>
        <fullName evidence="3">Uncharacterized protein</fullName>
    </submittedName>
</protein>
<reference evidence="3" key="1">
    <citation type="submission" date="2019-04" db="EMBL/GenBank/DDBJ databases">
        <title>Sequencing of skin fungus with MAO and IRED activity.</title>
        <authorList>
            <person name="Marsaioli A.J."/>
            <person name="Bonatto J.M.C."/>
            <person name="Reis Junior O."/>
        </authorList>
    </citation>
    <scope>NUCLEOTIDE SEQUENCE</scope>
    <source>
        <strain evidence="3">30M1</strain>
    </source>
</reference>
<keyword evidence="2" id="KW-0812">Transmembrane</keyword>
<feature type="transmembrane region" description="Helical" evidence="2">
    <location>
        <begin position="171"/>
        <end position="194"/>
    </location>
</feature>
<gene>
    <name evidence="3" type="ORF">E8E13_001283</name>
</gene>
<keyword evidence="2" id="KW-0472">Membrane</keyword>
<evidence type="ECO:0000313" key="4">
    <source>
        <dbReference type="Proteomes" id="UP000801428"/>
    </source>
</evidence>
<feature type="compositionally biased region" description="Basic residues" evidence="1">
    <location>
        <begin position="297"/>
        <end position="306"/>
    </location>
</feature>
<evidence type="ECO:0000256" key="2">
    <source>
        <dbReference type="SAM" id="Phobius"/>
    </source>
</evidence>
<evidence type="ECO:0000256" key="1">
    <source>
        <dbReference type="SAM" id="MobiDB-lite"/>
    </source>
</evidence>
<keyword evidence="2" id="KW-1133">Transmembrane helix</keyword>
<organism evidence="3 4">
    <name type="scientific">Curvularia kusanoi</name>
    <name type="common">Cochliobolus kusanoi</name>
    <dbReference type="NCBI Taxonomy" id="90978"/>
    <lineage>
        <taxon>Eukaryota</taxon>
        <taxon>Fungi</taxon>
        <taxon>Dikarya</taxon>
        <taxon>Ascomycota</taxon>
        <taxon>Pezizomycotina</taxon>
        <taxon>Dothideomycetes</taxon>
        <taxon>Pleosporomycetidae</taxon>
        <taxon>Pleosporales</taxon>
        <taxon>Pleosporineae</taxon>
        <taxon>Pleosporaceae</taxon>
        <taxon>Curvularia</taxon>
    </lineage>
</organism>
<dbReference type="EMBL" id="SWKU01000018">
    <property type="protein sequence ID" value="KAF2998805.1"/>
    <property type="molecule type" value="Genomic_DNA"/>
</dbReference>
<comment type="caution">
    <text evidence="3">The sequence shown here is derived from an EMBL/GenBank/DDBJ whole genome shotgun (WGS) entry which is preliminary data.</text>
</comment>
<feature type="compositionally biased region" description="Low complexity" evidence="1">
    <location>
        <begin position="365"/>
        <end position="380"/>
    </location>
</feature>
<feature type="transmembrane region" description="Helical" evidence="2">
    <location>
        <begin position="144"/>
        <end position="165"/>
    </location>
</feature>
<dbReference type="AlphaFoldDB" id="A0A9P4W4M3"/>
<evidence type="ECO:0000313" key="3">
    <source>
        <dbReference type="EMBL" id="KAF2998805.1"/>
    </source>
</evidence>
<accession>A0A9P4W4M3</accession>
<feature type="region of interest" description="Disordered" evidence="1">
    <location>
        <begin position="294"/>
        <end position="322"/>
    </location>
</feature>
<name>A0A9P4W4M3_CURKU</name>
<feature type="region of interest" description="Disordered" evidence="1">
    <location>
        <begin position="201"/>
        <end position="271"/>
    </location>
</feature>
<proteinExistence type="predicted"/>